<dbReference type="InterPro" id="IPR000836">
    <property type="entry name" value="PRTase_dom"/>
</dbReference>
<sequence length="240" mass="25930">MSMRGIGLLRKGLDVIYPPVCVLCGAPGSAGRALCAACAGGLPQVEHACACCGRPLAPIAGTVCGRCLRRPPPYDAVFAPLRYAEPVDRLIAEFKFRGRLAHATLCAALLIDAAERAGRRPPALLLPVPLHRARLRERGYNQALEMARPLARHWGVRVDAFALRRVRATRAQMQLPARQRLRNLRGAFAVSSRARLPAAVAIVDDVMTTGATAAELARVLRRAGVKRVEIWALARAGEAR</sequence>
<dbReference type="Proteomes" id="UP000243807">
    <property type="component" value="Chromosome"/>
</dbReference>
<feature type="domain" description="Double zinc ribbon" evidence="2">
    <location>
        <begin position="13"/>
        <end position="68"/>
    </location>
</feature>
<dbReference type="AlphaFoldDB" id="A0A1P8UKP4"/>
<comment type="similarity">
    <text evidence="1">Belongs to the ComF/GntX family.</text>
</comment>
<accession>A0A1P8UKP4</accession>
<dbReference type="Gene3D" id="3.40.50.2020">
    <property type="match status" value="1"/>
</dbReference>
<dbReference type="SUPFAM" id="SSF53271">
    <property type="entry name" value="PRTase-like"/>
    <property type="match status" value="1"/>
</dbReference>
<dbReference type="Pfam" id="PF18912">
    <property type="entry name" value="DZR_2"/>
    <property type="match status" value="1"/>
</dbReference>
<organism evidence="3 4">
    <name type="scientific">Acidihalobacter ferrooxydans</name>
    <dbReference type="NCBI Taxonomy" id="1765967"/>
    <lineage>
        <taxon>Bacteria</taxon>
        <taxon>Pseudomonadati</taxon>
        <taxon>Pseudomonadota</taxon>
        <taxon>Gammaproteobacteria</taxon>
        <taxon>Chromatiales</taxon>
        <taxon>Ectothiorhodospiraceae</taxon>
        <taxon>Acidihalobacter</taxon>
    </lineage>
</organism>
<evidence type="ECO:0000259" key="2">
    <source>
        <dbReference type="Pfam" id="PF18912"/>
    </source>
</evidence>
<evidence type="ECO:0000256" key="1">
    <source>
        <dbReference type="ARBA" id="ARBA00008007"/>
    </source>
</evidence>
<proteinExistence type="inferred from homology"/>
<dbReference type="PANTHER" id="PTHR47505:SF1">
    <property type="entry name" value="DNA UTILIZATION PROTEIN YHGH"/>
    <property type="match status" value="1"/>
</dbReference>
<dbReference type="PANTHER" id="PTHR47505">
    <property type="entry name" value="DNA UTILIZATION PROTEIN YHGH"/>
    <property type="match status" value="1"/>
</dbReference>
<reference evidence="3 4" key="1">
    <citation type="submission" date="2017-01" db="EMBL/GenBank/DDBJ databases">
        <title>Draft sequence of Acidihalobacter ferrooxidans strain DSM 14175 (strain V8).</title>
        <authorList>
            <person name="Khaleque H.N."/>
            <person name="Ramsay J.P."/>
            <person name="Murphy R.J.T."/>
            <person name="Kaksonen A.H."/>
            <person name="Boxall N.J."/>
            <person name="Watkin E.L.J."/>
        </authorList>
    </citation>
    <scope>NUCLEOTIDE SEQUENCE [LARGE SCALE GENOMIC DNA]</scope>
    <source>
        <strain evidence="3 4">V8</strain>
    </source>
</reference>
<name>A0A1P8UKP4_9GAMM</name>
<dbReference type="OrthoDB" id="9793412at2"/>
<dbReference type="CDD" id="cd06223">
    <property type="entry name" value="PRTases_typeI"/>
    <property type="match status" value="1"/>
</dbReference>
<dbReference type="InterPro" id="IPR029057">
    <property type="entry name" value="PRTase-like"/>
</dbReference>
<dbReference type="InterPro" id="IPR051910">
    <property type="entry name" value="ComF/GntX_DNA_util-trans"/>
</dbReference>
<evidence type="ECO:0000313" key="3">
    <source>
        <dbReference type="EMBL" id="APZ44408.1"/>
    </source>
</evidence>
<dbReference type="InterPro" id="IPR044005">
    <property type="entry name" value="DZR_2"/>
</dbReference>
<keyword evidence="4" id="KW-1185">Reference proteome</keyword>
<evidence type="ECO:0000313" key="4">
    <source>
        <dbReference type="Proteomes" id="UP000243807"/>
    </source>
</evidence>
<gene>
    <name evidence="3" type="ORF">BW247_16005</name>
</gene>
<dbReference type="KEGG" id="afy:BW247_16005"/>
<dbReference type="EMBL" id="CP019434">
    <property type="protein sequence ID" value="APZ44408.1"/>
    <property type="molecule type" value="Genomic_DNA"/>
</dbReference>
<dbReference type="STRING" id="1765967.BW247_16005"/>
<protein>
    <recommendedName>
        <fullName evidence="2">Double zinc ribbon domain-containing protein</fullName>
    </recommendedName>
</protein>